<protein>
    <submittedName>
        <fullName evidence="1">Uncharacterized protein</fullName>
    </submittedName>
</protein>
<organism evidence="1 2">
    <name type="scientific">Scleroderma citrinum Foug A</name>
    <dbReference type="NCBI Taxonomy" id="1036808"/>
    <lineage>
        <taxon>Eukaryota</taxon>
        <taxon>Fungi</taxon>
        <taxon>Dikarya</taxon>
        <taxon>Basidiomycota</taxon>
        <taxon>Agaricomycotina</taxon>
        <taxon>Agaricomycetes</taxon>
        <taxon>Agaricomycetidae</taxon>
        <taxon>Boletales</taxon>
        <taxon>Sclerodermatineae</taxon>
        <taxon>Sclerodermataceae</taxon>
        <taxon>Scleroderma</taxon>
    </lineage>
</organism>
<gene>
    <name evidence="1" type="ORF">SCLCIDRAFT_176364</name>
</gene>
<dbReference type="InParanoid" id="A0A0C3ESU3"/>
<keyword evidence="2" id="KW-1185">Reference proteome</keyword>
<dbReference type="HOGENOM" id="CLU_1678963_0_0_1"/>
<proteinExistence type="predicted"/>
<reference evidence="2" key="2">
    <citation type="submission" date="2015-01" db="EMBL/GenBank/DDBJ databases">
        <title>Evolutionary Origins and Diversification of the Mycorrhizal Mutualists.</title>
        <authorList>
            <consortium name="DOE Joint Genome Institute"/>
            <consortium name="Mycorrhizal Genomics Consortium"/>
            <person name="Kohler A."/>
            <person name="Kuo A."/>
            <person name="Nagy L.G."/>
            <person name="Floudas D."/>
            <person name="Copeland A."/>
            <person name="Barry K.W."/>
            <person name="Cichocki N."/>
            <person name="Veneault-Fourrey C."/>
            <person name="LaButti K."/>
            <person name="Lindquist E.A."/>
            <person name="Lipzen A."/>
            <person name="Lundell T."/>
            <person name="Morin E."/>
            <person name="Murat C."/>
            <person name="Riley R."/>
            <person name="Ohm R."/>
            <person name="Sun H."/>
            <person name="Tunlid A."/>
            <person name="Henrissat B."/>
            <person name="Grigoriev I.V."/>
            <person name="Hibbett D.S."/>
            <person name="Martin F."/>
        </authorList>
    </citation>
    <scope>NUCLEOTIDE SEQUENCE [LARGE SCALE GENOMIC DNA]</scope>
    <source>
        <strain evidence="2">Foug A</strain>
    </source>
</reference>
<evidence type="ECO:0000313" key="1">
    <source>
        <dbReference type="EMBL" id="KIM70911.1"/>
    </source>
</evidence>
<accession>A0A0C3ESU3</accession>
<dbReference type="EMBL" id="KN822004">
    <property type="protein sequence ID" value="KIM70911.1"/>
    <property type="molecule type" value="Genomic_DNA"/>
</dbReference>
<reference evidence="1 2" key="1">
    <citation type="submission" date="2014-04" db="EMBL/GenBank/DDBJ databases">
        <authorList>
            <consortium name="DOE Joint Genome Institute"/>
            <person name="Kuo A."/>
            <person name="Kohler A."/>
            <person name="Nagy L.G."/>
            <person name="Floudas D."/>
            <person name="Copeland A."/>
            <person name="Barry K.W."/>
            <person name="Cichocki N."/>
            <person name="Veneault-Fourrey C."/>
            <person name="LaButti K."/>
            <person name="Lindquist E.A."/>
            <person name="Lipzen A."/>
            <person name="Lundell T."/>
            <person name="Morin E."/>
            <person name="Murat C."/>
            <person name="Sun H."/>
            <person name="Tunlid A."/>
            <person name="Henrissat B."/>
            <person name="Grigoriev I.V."/>
            <person name="Hibbett D.S."/>
            <person name="Martin F."/>
            <person name="Nordberg H.P."/>
            <person name="Cantor M.N."/>
            <person name="Hua S.X."/>
        </authorList>
    </citation>
    <scope>NUCLEOTIDE SEQUENCE [LARGE SCALE GENOMIC DNA]</scope>
    <source>
        <strain evidence="1 2">Foug A</strain>
    </source>
</reference>
<dbReference type="AlphaFoldDB" id="A0A0C3ESU3"/>
<dbReference type="Proteomes" id="UP000053989">
    <property type="component" value="Unassembled WGS sequence"/>
</dbReference>
<name>A0A0C3ESU3_9AGAM</name>
<sequence>MMVWNSNSVAPMGVLGSFPCIRRIIAKRSSGTFLVLGRYGTRNRSIHVCRHCVNEFALSHWPCRGVPLGLPVPQSSARHSKNRIYTPKSSFPVICYHPSSMDSNPSIAMSDISCWMRQLPPLKSSLYHLYHRSQAAREVGMHAFFGIDHVLQTTGSR</sequence>
<evidence type="ECO:0000313" key="2">
    <source>
        <dbReference type="Proteomes" id="UP000053989"/>
    </source>
</evidence>